<dbReference type="AlphaFoldDB" id="A0A9W4XKD9"/>
<organism evidence="1 2">
    <name type="scientific">Periconia digitata</name>
    <dbReference type="NCBI Taxonomy" id="1303443"/>
    <lineage>
        <taxon>Eukaryota</taxon>
        <taxon>Fungi</taxon>
        <taxon>Dikarya</taxon>
        <taxon>Ascomycota</taxon>
        <taxon>Pezizomycotina</taxon>
        <taxon>Dothideomycetes</taxon>
        <taxon>Pleosporomycetidae</taxon>
        <taxon>Pleosporales</taxon>
        <taxon>Massarineae</taxon>
        <taxon>Periconiaceae</taxon>
        <taxon>Periconia</taxon>
    </lineage>
</organism>
<evidence type="ECO:0000313" key="2">
    <source>
        <dbReference type="Proteomes" id="UP001152607"/>
    </source>
</evidence>
<dbReference type="EMBL" id="CAOQHR010000003">
    <property type="protein sequence ID" value="CAI6331749.1"/>
    <property type="molecule type" value="Genomic_DNA"/>
</dbReference>
<dbReference type="Proteomes" id="UP001152607">
    <property type="component" value="Unassembled WGS sequence"/>
</dbReference>
<protein>
    <submittedName>
        <fullName evidence="1">Uncharacterized protein</fullName>
    </submittedName>
</protein>
<evidence type="ECO:0000313" key="1">
    <source>
        <dbReference type="EMBL" id="CAI6331749.1"/>
    </source>
</evidence>
<reference evidence="1" key="1">
    <citation type="submission" date="2023-01" db="EMBL/GenBank/DDBJ databases">
        <authorList>
            <person name="Van Ghelder C."/>
            <person name="Rancurel C."/>
        </authorList>
    </citation>
    <scope>NUCLEOTIDE SEQUENCE</scope>
    <source>
        <strain evidence="1">CNCM I-4278</strain>
    </source>
</reference>
<gene>
    <name evidence="1" type="ORF">PDIGIT_LOCUS4777</name>
</gene>
<comment type="caution">
    <text evidence="1">The sequence shown here is derived from an EMBL/GenBank/DDBJ whole genome shotgun (WGS) entry which is preliminary data.</text>
</comment>
<sequence length="83" mass="9537">MLREFGLRFIRVEIDDRLEAAEARCEYLEQLLRLEIQAHQETTKQAHDAQLQLQDVMGILKISAGEMTESVTKTSHGMHQSLV</sequence>
<proteinExistence type="predicted"/>
<name>A0A9W4XKD9_9PLEO</name>
<accession>A0A9W4XKD9</accession>
<keyword evidence="2" id="KW-1185">Reference proteome</keyword>